<dbReference type="EMBL" id="FOZS01000003">
    <property type="protein sequence ID" value="SFS91665.1"/>
    <property type="molecule type" value="Genomic_DNA"/>
</dbReference>
<sequence length="36" mass="4038">MNQVESESNQCLERDDWATIDAIETQPGIVPLNASY</sequence>
<evidence type="ECO:0000313" key="2">
    <source>
        <dbReference type="Proteomes" id="UP000199199"/>
    </source>
</evidence>
<dbReference type="AlphaFoldDB" id="A0A1I6TR22"/>
<name>A0A1I6TR22_9EURY</name>
<proteinExistence type="predicted"/>
<dbReference type="Proteomes" id="UP000199199">
    <property type="component" value="Unassembled WGS sequence"/>
</dbReference>
<keyword evidence="2" id="KW-1185">Reference proteome</keyword>
<reference evidence="2" key="1">
    <citation type="submission" date="2016-10" db="EMBL/GenBank/DDBJ databases">
        <authorList>
            <person name="Varghese N."/>
            <person name="Submissions S."/>
        </authorList>
    </citation>
    <scope>NUCLEOTIDE SEQUENCE [LARGE SCALE GENOMIC DNA]</scope>
    <source>
        <strain evidence="2">DSM 22427</strain>
    </source>
</reference>
<accession>A0A1I6TR22</accession>
<protein>
    <submittedName>
        <fullName evidence="1">Uncharacterized protein</fullName>
    </submittedName>
</protein>
<gene>
    <name evidence="1" type="ORF">SAMN04488556_3340</name>
</gene>
<evidence type="ECO:0000313" key="1">
    <source>
        <dbReference type="EMBL" id="SFS91665.1"/>
    </source>
</evidence>
<organism evidence="1 2">
    <name type="scientific">Halostagnicola kamekurae</name>
    <dbReference type="NCBI Taxonomy" id="619731"/>
    <lineage>
        <taxon>Archaea</taxon>
        <taxon>Methanobacteriati</taxon>
        <taxon>Methanobacteriota</taxon>
        <taxon>Stenosarchaea group</taxon>
        <taxon>Halobacteria</taxon>
        <taxon>Halobacteriales</taxon>
        <taxon>Natrialbaceae</taxon>
        <taxon>Halostagnicola</taxon>
    </lineage>
</organism>